<dbReference type="PANTHER" id="PTHR35910:SF6">
    <property type="entry name" value="2EXR DOMAIN-CONTAINING PROTEIN"/>
    <property type="match status" value="1"/>
</dbReference>
<dbReference type="OrthoDB" id="3513892at2759"/>
<evidence type="ECO:0000313" key="4">
    <source>
        <dbReference type="Proteomes" id="UP000319160"/>
    </source>
</evidence>
<evidence type="ECO:0000259" key="2">
    <source>
        <dbReference type="Pfam" id="PF20150"/>
    </source>
</evidence>
<evidence type="ECO:0000313" key="3">
    <source>
        <dbReference type="EMBL" id="TRX97543.1"/>
    </source>
</evidence>
<accession>A0A553IBG8</accession>
<dbReference type="EMBL" id="VFLP01000005">
    <property type="protein sequence ID" value="TRX97543.1"/>
    <property type="molecule type" value="Genomic_DNA"/>
</dbReference>
<reference evidence="4" key="1">
    <citation type="submission" date="2019-06" db="EMBL/GenBank/DDBJ databases">
        <title>Draft genome sequence of the griseofulvin-producing fungus Xylaria cubensis strain G536.</title>
        <authorList>
            <person name="Mead M.E."/>
            <person name="Raja H.A."/>
            <person name="Steenwyk J.L."/>
            <person name="Knowles S.L."/>
            <person name="Oberlies N.H."/>
            <person name="Rokas A."/>
        </authorList>
    </citation>
    <scope>NUCLEOTIDE SEQUENCE [LARGE SCALE GENOMIC DNA]</scope>
    <source>
        <strain evidence="4">G536</strain>
    </source>
</reference>
<gene>
    <name evidence="3" type="ORF">FHL15_001298</name>
</gene>
<feature type="region of interest" description="Disordered" evidence="1">
    <location>
        <begin position="390"/>
        <end position="421"/>
    </location>
</feature>
<dbReference type="AlphaFoldDB" id="A0A553IBG8"/>
<sequence length="469" mass="55558">MAPDSFYQFSLLPFELRCMIYLFASPPRFVHVQEHPEDCEAFEERFGTTVVQVKLHPSIAYFAHNWRDHIPWPPRPWRSYYRHHQLTLDTFGFNCPRPKHQPWESTKEVPAIPHHFLSENPDVAWEFLRTGSFYSTAPIPTLLHVTRESRQFLIDQGYELAFRTRTCGPRVWFNFKSDILYISRYYDEWPNFSVKFLLSGNRSWDIGQFDPLDLKKVRRLALQSSGDVASPSREDGVKEISAVLELFTDVEELFLEENGLYDESSGRPRSKQLNGRSLWSYTPVAEVDILSSLLGHQIIAYSTGPDHGDLRAYKEDNMGDGTRYFVEIAHKFERKLTSRRDELLRHKLRTWWRIPKVNIVYIGHQSMCETIFKWRWISWKRFQVAKEEQSRSNAAEEAQRSIDVPKRPLYHRNEDSPPSPFTERFQDDMEALQQIEYYEAQNYDYSDYYAERSFYRDWILNGTVAAPEM</sequence>
<evidence type="ECO:0000256" key="1">
    <source>
        <dbReference type="SAM" id="MobiDB-lite"/>
    </source>
</evidence>
<protein>
    <recommendedName>
        <fullName evidence="2">2EXR domain-containing protein</fullName>
    </recommendedName>
</protein>
<comment type="caution">
    <text evidence="3">The sequence shown here is derived from an EMBL/GenBank/DDBJ whole genome shotgun (WGS) entry which is preliminary data.</text>
</comment>
<feature type="compositionally biased region" description="Basic and acidic residues" evidence="1">
    <location>
        <begin position="397"/>
        <end position="415"/>
    </location>
</feature>
<dbReference type="Proteomes" id="UP000319160">
    <property type="component" value="Unassembled WGS sequence"/>
</dbReference>
<organism evidence="3 4">
    <name type="scientific">Xylaria flabelliformis</name>
    <dbReference type="NCBI Taxonomy" id="2512241"/>
    <lineage>
        <taxon>Eukaryota</taxon>
        <taxon>Fungi</taxon>
        <taxon>Dikarya</taxon>
        <taxon>Ascomycota</taxon>
        <taxon>Pezizomycotina</taxon>
        <taxon>Sordariomycetes</taxon>
        <taxon>Xylariomycetidae</taxon>
        <taxon>Xylariales</taxon>
        <taxon>Xylariaceae</taxon>
        <taxon>Xylaria</taxon>
    </lineage>
</organism>
<feature type="domain" description="2EXR" evidence="2">
    <location>
        <begin position="6"/>
        <end position="180"/>
    </location>
</feature>
<keyword evidence="4" id="KW-1185">Reference proteome</keyword>
<proteinExistence type="predicted"/>
<name>A0A553IBG8_9PEZI</name>
<dbReference type="PANTHER" id="PTHR35910">
    <property type="entry name" value="2EXR DOMAIN-CONTAINING PROTEIN"/>
    <property type="match status" value="1"/>
</dbReference>
<dbReference type="InterPro" id="IPR045518">
    <property type="entry name" value="2EXR"/>
</dbReference>
<dbReference type="Pfam" id="PF20150">
    <property type="entry name" value="2EXR"/>
    <property type="match status" value="1"/>
</dbReference>